<evidence type="ECO:0000313" key="6">
    <source>
        <dbReference type="Proteomes" id="UP000824976"/>
    </source>
</evidence>
<evidence type="ECO:0000256" key="1">
    <source>
        <dbReference type="SAM" id="MobiDB-lite"/>
    </source>
</evidence>
<dbReference type="RefSeq" id="WP_168363059.1">
    <property type="nucleotide sequence ID" value="NZ_CP033622.1"/>
</dbReference>
<accession>A0AAE7CZC4</accession>
<feature type="chain" id="PRO_5042194269" evidence="2">
    <location>
        <begin position="22"/>
        <end position="96"/>
    </location>
</feature>
<evidence type="ECO:0000313" key="5">
    <source>
        <dbReference type="Proteomes" id="UP000500801"/>
    </source>
</evidence>
<evidence type="ECO:0000313" key="3">
    <source>
        <dbReference type="EMBL" id="QIZ51876.1"/>
    </source>
</evidence>
<sequence>MMKKTLATLVLALAIPVGALAAEQPTVNGGQPVGGVTFQGSGIAAGSHAFSAAHGRGTGYGYGFGRAVAAGVVSASTSTTSSTVGTSTSTVTSTRG</sequence>
<reference evidence="3 5" key="1">
    <citation type="submission" date="2018-11" db="EMBL/GenBank/DDBJ databases">
        <title>Complete genome sequence of Dickeya zeae strain CE1 infecting Canna edulis Ker-Gawl. in China.</title>
        <authorList>
            <person name="Zhang J."/>
            <person name="Lin B."/>
            <person name="Shen H."/>
            <person name="Jiang S."/>
            <person name="Pu X."/>
            <person name="Sun D."/>
        </authorList>
    </citation>
    <scope>NUCLEOTIDE SEQUENCE [LARGE SCALE GENOMIC DNA]</scope>
    <source>
        <strain evidence="3 5">CE1</strain>
    </source>
</reference>
<proteinExistence type="predicted"/>
<protein>
    <submittedName>
        <fullName evidence="3">Uncharacterized protein</fullName>
    </submittedName>
</protein>
<organism evidence="3 5">
    <name type="scientific">Dickeya zeae</name>
    <dbReference type="NCBI Taxonomy" id="204042"/>
    <lineage>
        <taxon>Bacteria</taxon>
        <taxon>Pseudomonadati</taxon>
        <taxon>Pseudomonadota</taxon>
        <taxon>Gammaproteobacteria</taxon>
        <taxon>Enterobacterales</taxon>
        <taxon>Pectobacteriaceae</taxon>
        <taxon>Dickeya</taxon>
    </lineage>
</organism>
<dbReference type="Proteomes" id="UP000824976">
    <property type="component" value="Chromosome"/>
</dbReference>
<dbReference type="AlphaFoldDB" id="A0AAE7CZC4"/>
<evidence type="ECO:0000256" key="2">
    <source>
        <dbReference type="SAM" id="SignalP"/>
    </source>
</evidence>
<dbReference type="Proteomes" id="UP000500801">
    <property type="component" value="Chromosome"/>
</dbReference>
<dbReference type="EMBL" id="CP033622">
    <property type="protein sequence ID" value="QIZ51876.1"/>
    <property type="molecule type" value="Genomic_DNA"/>
</dbReference>
<gene>
    <name evidence="3" type="ORF">DWG24_14550</name>
    <name evidence="4" type="ORF">FGI21_07540</name>
</gene>
<feature type="region of interest" description="Disordered" evidence="1">
    <location>
        <begin position="75"/>
        <end position="96"/>
    </location>
</feature>
<name>A0AAE7CZC4_9GAMM</name>
<dbReference type="EMBL" id="CP040817">
    <property type="protein sequence ID" value="QYM91733.1"/>
    <property type="molecule type" value="Genomic_DNA"/>
</dbReference>
<keyword evidence="6" id="KW-1185">Reference proteome</keyword>
<feature type="signal peptide" evidence="2">
    <location>
        <begin position="1"/>
        <end position="21"/>
    </location>
</feature>
<evidence type="ECO:0000313" key="4">
    <source>
        <dbReference type="EMBL" id="QYM91733.1"/>
    </source>
</evidence>
<keyword evidence="2" id="KW-0732">Signal</keyword>
<reference evidence="4 6" key="2">
    <citation type="submission" date="2019-06" db="EMBL/GenBank/DDBJ databases">
        <title>Complete genome of Dickeya zeae PL65.</title>
        <authorList>
            <person name="Boluk G."/>
            <person name="Arif M."/>
        </authorList>
    </citation>
    <scope>NUCLEOTIDE SEQUENCE [LARGE SCALE GENOMIC DNA]</scope>
    <source>
        <strain evidence="4 6">PL65</strain>
    </source>
</reference>